<name>A0A2I0HUP7_PUNGR</name>
<organism evidence="7 8">
    <name type="scientific">Punica granatum</name>
    <name type="common">Pomegranate</name>
    <dbReference type="NCBI Taxonomy" id="22663"/>
    <lineage>
        <taxon>Eukaryota</taxon>
        <taxon>Viridiplantae</taxon>
        <taxon>Streptophyta</taxon>
        <taxon>Embryophyta</taxon>
        <taxon>Tracheophyta</taxon>
        <taxon>Spermatophyta</taxon>
        <taxon>Magnoliopsida</taxon>
        <taxon>eudicotyledons</taxon>
        <taxon>Gunneridae</taxon>
        <taxon>Pentapetalae</taxon>
        <taxon>rosids</taxon>
        <taxon>malvids</taxon>
        <taxon>Myrtales</taxon>
        <taxon>Lythraceae</taxon>
        <taxon>Punica</taxon>
    </lineage>
</organism>
<reference evidence="7 8" key="1">
    <citation type="submission" date="2017-11" db="EMBL/GenBank/DDBJ databases">
        <title>De-novo sequencing of pomegranate (Punica granatum L.) genome.</title>
        <authorList>
            <person name="Akparov Z."/>
            <person name="Amiraslanov A."/>
            <person name="Hajiyeva S."/>
            <person name="Abbasov M."/>
            <person name="Kaur K."/>
            <person name="Hamwieh A."/>
            <person name="Solovyev V."/>
            <person name="Salamov A."/>
            <person name="Braich B."/>
            <person name="Kosarev P."/>
            <person name="Mahmoud A."/>
            <person name="Hajiyev E."/>
            <person name="Babayeva S."/>
            <person name="Izzatullayeva V."/>
            <person name="Mammadov A."/>
            <person name="Mammadov A."/>
            <person name="Sharifova S."/>
            <person name="Ojaghi J."/>
            <person name="Eynullazada K."/>
            <person name="Bayramov B."/>
            <person name="Abdulazimova A."/>
            <person name="Shahmuradov I."/>
        </authorList>
    </citation>
    <scope>NUCLEOTIDE SEQUENCE [LARGE SCALE GENOMIC DNA]</scope>
    <source>
        <strain evidence="8">cv. AG2017</strain>
        <tissue evidence="7">Leaf</tissue>
    </source>
</reference>
<dbReference type="InterPro" id="IPR038933">
    <property type="entry name" value="Ovate"/>
</dbReference>
<dbReference type="InterPro" id="IPR006458">
    <property type="entry name" value="Ovate_C"/>
</dbReference>
<dbReference type="NCBIfam" id="TIGR01568">
    <property type="entry name" value="A_thal_3678"/>
    <property type="match status" value="1"/>
</dbReference>
<dbReference type="STRING" id="22663.A0A2I0HUP7"/>
<evidence type="ECO:0000256" key="4">
    <source>
        <dbReference type="ARBA" id="ARBA00023163"/>
    </source>
</evidence>
<keyword evidence="8" id="KW-1185">Reference proteome</keyword>
<dbReference type="PANTHER" id="PTHR33057:SF138">
    <property type="entry name" value="TRANSCRIPTION REPRESSOR OFP10"/>
    <property type="match status" value="1"/>
</dbReference>
<accession>A0A2I0HUP7</accession>
<evidence type="ECO:0000256" key="3">
    <source>
        <dbReference type="ARBA" id="ARBA00023015"/>
    </source>
</evidence>
<dbReference type="EMBL" id="PGOL01005341">
    <property type="protein sequence ID" value="PKI35425.1"/>
    <property type="molecule type" value="Genomic_DNA"/>
</dbReference>
<dbReference type="GeneID" id="116201303"/>
<dbReference type="Proteomes" id="UP000233551">
    <property type="component" value="Unassembled WGS sequence"/>
</dbReference>
<evidence type="ECO:0000256" key="1">
    <source>
        <dbReference type="ARBA" id="ARBA00004123"/>
    </source>
</evidence>
<dbReference type="PROSITE" id="PS51754">
    <property type="entry name" value="OVATE"/>
    <property type="match status" value="1"/>
</dbReference>
<comment type="subcellular location">
    <subcellularLocation>
        <location evidence="1 6">Nucleus</location>
    </subcellularLocation>
</comment>
<evidence type="ECO:0000313" key="8">
    <source>
        <dbReference type="Proteomes" id="UP000233551"/>
    </source>
</evidence>
<sequence length="181" mass="20578">MASTKKKLLSCIMSSASLLSCSCGKPEKAPSQALHRKGLKRAPGDTTALSMDDEDDEDEDEEDYRFSLPTRPNNPPTMSPYFPEFGMDQPRVTTRVVSPCRKITNSVAFVKDSEDPYRDFRRSMLQMIFDREIKSREDLQELLNCFLQLNSPSHHDAIIQAFTEIWNSVFSDKNKAVAPHD</sequence>
<comment type="function">
    <text evidence="6">Transcriptional repressor that regulates multiple aspects of plant growth and development.</text>
</comment>
<keyword evidence="3 6" id="KW-0805">Transcription regulation</keyword>
<dbReference type="GO" id="GO:0005634">
    <property type="term" value="C:nucleus"/>
    <property type="evidence" value="ECO:0007669"/>
    <property type="project" value="UniProtKB-SubCell"/>
</dbReference>
<evidence type="ECO:0000313" key="7">
    <source>
        <dbReference type="EMBL" id="PKI35425.1"/>
    </source>
</evidence>
<comment type="caution">
    <text evidence="7">The sequence shown here is derived from an EMBL/GenBank/DDBJ whole genome shotgun (WGS) entry which is preliminary data.</text>
</comment>
<evidence type="ECO:0000256" key="2">
    <source>
        <dbReference type="ARBA" id="ARBA00022491"/>
    </source>
</evidence>
<keyword evidence="2 6" id="KW-0678">Repressor</keyword>
<keyword evidence="4 6" id="KW-0804">Transcription</keyword>
<dbReference type="PANTHER" id="PTHR33057">
    <property type="entry name" value="TRANSCRIPTION REPRESSOR OFP7-RELATED"/>
    <property type="match status" value="1"/>
</dbReference>
<protein>
    <recommendedName>
        <fullName evidence="6">Transcription repressor</fullName>
    </recommendedName>
    <alternativeName>
        <fullName evidence="6">Ovate family protein</fullName>
    </alternativeName>
</protein>
<evidence type="ECO:0000256" key="6">
    <source>
        <dbReference type="RuleBase" id="RU367028"/>
    </source>
</evidence>
<dbReference type="Pfam" id="PF04844">
    <property type="entry name" value="Ovate"/>
    <property type="match status" value="1"/>
</dbReference>
<dbReference type="GO" id="GO:0045892">
    <property type="term" value="P:negative regulation of DNA-templated transcription"/>
    <property type="evidence" value="ECO:0007669"/>
    <property type="project" value="UniProtKB-UniRule"/>
</dbReference>
<dbReference type="AlphaFoldDB" id="A0A2I0HUP7"/>
<proteinExistence type="predicted"/>
<dbReference type="OrthoDB" id="1928390at2759"/>
<dbReference type="PROSITE" id="PS51257">
    <property type="entry name" value="PROKAR_LIPOPROTEIN"/>
    <property type="match status" value="1"/>
</dbReference>
<gene>
    <name evidence="7" type="ORF">CRG98_044195</name>
</gene>
<keyword evidence="5 6" id="KW-0539">Nucleus</keyword>
<evidence type="ECO:0000256" key="5">
    <source>
        <dbReference type="ARBA" id="ARBA00023242"/>
    </source>
</evidence>